<sequence>MANTDPRHSPGKMSQCRGAHRGRRRGRGAGRIQPEEKPAVQAANTIATVTQADLAVMEKRYQDMLRDALAPLHIAQQTPRPLLRPQWNPRLCQTNCQQKLSI</sequence>
<comment type="caution">
    <text evidence="2">The sequence shown here is derived from an EMBL/GenBank/DDBJ whole genome shotgun (WGS) entry which is preliminary data.</text>
</comment>
<evidence type="ECO:0000256" key="1">
    <source>
        <dbReference type="SAM" id="MobiDB-lite"/>
    </source>
</evidence>
<feature type="region of interest" description="Disordered" evidence="1">
    <location>
        <begin position="1"/>
        <end position="40"/>
    </location>
</feature>
<evidence type="ECO:0000313" key="2">
    <source>
        <dbReference type="EMBL" id="TYK22468.1"/>
    </source>
</evidence>
<dbReference type="Proteomes" id="UP000321947">
    <property type="component" value="Unassembled WGS sequence"/>
</dbReference>
<organism evidence="2 3">
    <name type="scientific">Cucumis melo var. makuwa</name>
    <name type="common">Oriental melon</name>
    <dbReference type="NCBI Taxonomy" id="1194695"/>
    <lineage>
        <taxon>Eukaryota</taxon>
        <taxon>Viridiplantae</taxon>
        <taxon>Streptophyta</taxon>
        <taxon>Embryophyta</taxon>
        <taxon>Tracheophyta</taxon>
        <taxon>Spermatophyta</taxon>
        <taxon>Magnoliopsida</taxon>
        <taxon>eudicotyledons</taxon>
        <taxon>Gunneridae</taxon>
        <taxon>Pentapetalae</taxon>
        <taxon>rosids</taxon>
        <taxon>fabids</taxon>
        <taxon>Cucurbitales</taxon>
        <taxon>Cucurbitaceae</taxon>
        <taxon>Benincaseae</taxon>
        <taxon>Cucumis</taxon>
    </lineage>
</organism>
<protein>
    <recommendedName>
        <fullName evidence="4">Gag protease polyprotein</fullName>
    </recommendedName>
</protein>
<accession>A0A5D3DG84</accession>
<proteinExistence type="predicted"/>
<dbReference type="AlphaFoldDB" id="A0A5D3DG84"/>
<gene>
    <name evidence="2" type="ORF">E5676_scaffold21746G00100</name>
</gene>
<feature type="compositionally biased region" description="Basic residues" evidence="1">
    <location>
        <begin position="18"/>
        <end position="28"/>
    </location>
</feature>
<evidence type="ECO:0008006" key="4">
    <source>
        <dbReference type="Google" id="ProtNLM"/>
    </source>
</evidence>
<name>A0A5D3DG84_CUCMM</name>
<reference evidence="2 3" key="1">
    <citation type="submission" date="2019-08" db="EMBL/GenBank/DDBJ databases">
        <title>Draft genome sequences of two oriental melons (Cucumis melo L. var makuwa).</title>
        <authorList>
            <person name="Kwon S.-Y."/>
        </authorList>
    </citation>
    <scope>NUCLEOTIDE SEQUENCE [LARGE SCALE GENOMIC DNA]</scope>
    <source>
        <strain evidence="3">cv. Chang Bougi</strain>
        <tissue evidence="2">Leaf</tissue>
    </source>
</reference>
<dbReference type="EMBL" id="SSTD01004985">
    <property type="protein sequence ID" value="TYK22468.1"/>
    <property type="molecule type" value="Genomic_DNA"/>
</dbReference>
<evidence type="ECO:0000313" key="3">
    <source>
        <dbReference type="Proteomes" id="UP000321947"/>
    </source>
</evidence>